<proteinExistence type="predicted"/>
<accession>A0ACB9P0B9</accession>
<sequence>MRLPIFTPPFSMHPGKTRTGSSATDCDDLARAITGSFTRTMSLSGHCNTAEPYGTAPSCSSSAEAAFLGVPKPVVGRKIDGRGRYKRWKSCDSRSEITPALIDDGHAWRKYGQKMIHGSDFPRSYYRCTHKSDQNCQAVKQVQQISLDPPLHRTTYYGHHTCKNTSYPGQFIIPEEETTFKLVSFKGNFPRNTMDWPSFLPSTFSSKSSHG</sequence>
<dbReference type="Proteomes" id="UP001057402">
    <property type="component" value="Chromosome 7"/>
</dbReference>
<gene>
    <name evidence="1" type="ORF">MLD38_026555</name>
</gene>
<dbReference type="EMBL" id="CM042886">
    <property type="protein sequence ID" value="KAI4341883.1"/>
    <property type="molecule type" value="Genomic_DNA"/>
</dbReference>
<protein>
    <submittedName>
        <fullName evidence="1">Uncharacterized protein</fullName>
    </submittedName>
</protein>
<evidence type="ECO:0000313" key="2">
    <source>
        <dbReference type="Proteomes" id="UP001057402"/>
    </source>
</evidence>
<comment type="caution">
    <text evidence="1">The sequence shown here is derived from an EMBL/GenBank/DDBJ whole genome shotgun (WGS) entry which is preliminary data.</text>
</comment>
<reference evidence="2" key="1">
    <citation type="journal article" date="2023" name="Front. Plant Sci.">
        <title>Chromosomal-level genome assembly of Melastoma candidum provides insights into trichome evolution.</title>
        <authorList>
            <person name="Zhong Y."/>
            <person name="Wu W."/>
            <person name="Sun C."/>
            <person name="Zou P."/>
            <person name="Liu Y."/>
            <person name="Dai S."/>
            <person name="Zhou R."/>
        </authorList>
    </citation>
    <scope>NUCLEOTIDE SEQUENCE [LARGE SCALE GENOMIC DNA]</scope>
</reference>
<evidence type="ECO:0000313" key="1">
    <source>
        <dbReference type="EMBL" id="KAI4341883.1"/>
    </source>
</evidence>
<keyword evidence="2" id="KW-1185">Reference proteome</keyword>
<organism evidence="1 2">
    <name type="scientific">Melastoma candidum</name>
    <dbReference type="NCBI Taxonomy" id="119954"/>
    <lineage>
        <taxon>Eukaryota</taxon>
        <taxon>Viridiplantae</taxon>
        <taxon>Streptophyta</taxon>
        <taxon>Embryophyta</taxon>
        <taxon>Tracheophyta</taxon>
        <taxon>Spermatophyta</taxon>
        <taxon>Magnoliopsida</taxon>
        <taxon>eudicotyledons</taxon>
        <taxon>Gunneridae</taxon>
        <taxon>Pentapetalae</taxon>
        <taxon>rosids</taxon>
        <taxon>malvids</taxon>
        <taxon>Myrtales</taxon>
        <taxon>Melastomataceae</taxon>
        <taxon>Melastomatoideae</taxon>
        <taxon>Melastomateae</taxon>
        <taxon>Melastoma</taxon>
    </lineage>
</organism>
<name>A0ACB9P0B9_9MYRT</name>